<gene>
    <name evidence="2" type="ORF">PR001_g13466</name>
    <name evidence="1" type="ORF">PR002_g13808</name>
    <name evidence="3" type="ORF">PR003_g14312</name>
</gene>
<reference evidence="4 6" key="1">
    <citation type="submission" date="2018-09" db="EMBL/GenBank/DDBJ databases">
        <title>Genomic investigation of the strawberry pathogen Phytophthora fragariae indicates pathogenicity is determined by transcriptional variation in three key races.</title>
        <authorList>
            <person name="Adams T.M."/>
            <person name="Armitage A.D."/>
            <person name="Sobczyk M.K."/>
            <person name="Bates H.J."/>
            <person name="Dunwell J.M."/>
            <person name="Nellist C.F."/>
            <person name="Harrison R.J."/>
        </authorList>
    </citation>
    <scope>NUCLEOTIDE SEQUENCE [LARGE SCALE GENOMIC DNA]</scope>
    <source>
        <strain evidence="2 4">SCRP249</strain>
        <strain evidence="1 6">SCRP324</strain>
        <strain evidence="3 5">SCRP333</strain>
    </source>
</reference>
<evidence type="ECO:0000313" key="6">
    <source>
        <dbReference type="Proteomes" id="UP000435112"/>
    </source>
</evidence>
<protein>
    <submittedName>
        <fullName evidence="2">Uncharacterized protein</fullName>
    </submittedName>
</protein>
<keyword evidence="5" id="KW-1185">Reference proteome</keyword>
<accession>A0A6A3LN97</accession>
<name>A0A6A3LN97_9STRA</name>
<dbReference type="Proteomes" id="UP000429607">
    <property type="component" value="Unassembled WGS sequence"/>
</dbReference>
<evidence type="ECO:0000313" key="5">
    <source>
        <dbReference type="Proteomes" id="UP000434957"/>
    </source>
</evidence>
<dbReference type="EMBL" id="QXFU01000930">
    <property type="protein sequence ID" value="KAE9015902.1"/>
    <property type="molecule type" value="Genomic_DNA"/>
</dbReference>
<dbReference type="Proteomes" id="UP000434957">
    <property type="component" value="Unassembled WGS sequence"/>
</dbReference>
<evidence type="ECO:0000313" key="4">
    <source>
        <dbReference type="Proteomes" id="UP000429607"/>
    </source>
</evidence>
<organism evidence="2 4">
    <name type="scientific">Phytophthora rubi</name>
    <dbReference type="NCBI Taxonomy" id="129364"/>
    <lineage>
        <taxon>Eukaryota</taxon>
        <taxon>Sar</taxon>
        <taxon>Stramenopiles</taxon>
        <taxon>Oomycota</taxon>
        <taxon>Peronosporomycetes</taxon>
        <taxon>Peronosporales</taxon>
        <taxon>Peronosporaceae</taxon>
        <taxon>Phytophthora</taxon>
    </lineage>
</organism>
<evidence type="ECO:0000313" key="2">
    <source>
        <dbReference type="EMBL" id="KAE9021001.1"/>
    </source>
</evidence>
<evidence type="ECO:0000313" key="3">
    <source>
        <dbReference type="EMBL" id="KAE9332857.1"/>
    </source>
</evidence>
<dbReference type="EMBL" id="QXFV01000923">
    <property type="protein sequence ID" value="KAE9021001.1"/>
    <property type="molecule type" value="Genomic_DNA"/>
</dbReference>
<dbReference type="AlphaFoldDB" id="A0A6A3LN97"/>
<proteinExistence type="predicted"/>
<dbReference type="EMBL" id="QXFT01000942">
    <property type="protein sequence ID" value="KAE9332857.1"/>
    <property type="molecule type" value="Genomic_DNA"/>
</dbReference>
<comment type="caution">
    <text evidence="2">The sequence shown here is derived from an EMBL/GenBank/DDBJ whole genome shotgun (WGS) entry which is preliminary data.</text>
</comment>
<sequence length="41" mass="4469">MVPLTAMLAFPSRECFPVVPGFPSQPDSPCRFKGSLPDSKM</sequence>
<evidence type="ECO:0000313" key="1">
    <source>
        <dbReference type="EMBL" id="KAE9015902.1"/>
    </source>
</evidence>
<dbReference type="Proteomes" id="UP000435112">
    <property type="component" value="Unassembled WGS sequence"/>
</dbReference>